<evidence type="ECO:0008006" key="13">
    <source>
        <dbReference type="Google" id="ProtNLM"/>
    </source>
</evidence>
<dbReference type="HOGENOM" id="CLU_016236_2_1_1"/>
<evidence type="ECO:0000256" key="3">
    <source>
        <dbReference type="ARBA" id="ARBA00022692"/>
    </source>
</evidence>
<dbReference type="PANTHER" id="PTHR31068:SF0">
    <property type="entry name" value="MITOCHONDRIAL DISTRIBUTION AND MORPHOLOGY PROTEIN 31"/>
    <property type="match status" value="1"/>
</dbReference>
<organism evidence="11 12">
    <name type="scientific">Batrachochytrium dendrobatidis (strain JAM81 / FGSC 10211)</name>
    <name type="common">Frog chytrid fungus</name>
    <dbReference type="NCBI Taxonomy" id="684364"/>
    <lineage>
        <taxon>Eukaryota</taxon>
        <taxon>Fungi</taxon>
        <taxon>Fungi incertae sedis</taxon>
        <taxon>Chytridiomycota</taxon>
        <taxon>Chytridiomycota incertae sedis</taxon>
        <taxon>Chytridiomycetes</taxon>
        <taxon>Rhizophydiales</taxon>
        <taxon>Rhizophydiales incertae sedis</taxon>
        <taxon>Batrachochytrium</taxon>
    </lineage>
</organism>
<dbReference type="RefSeq" id="XP_006677796.1">
    <property type="nucleotide sequence ID" value="XM_006677733.1"/>
</dbReference>
<keyword evidence="4" id="KW-0999">Mitochondrion inner membrane</keyword>
<dbReference type="GO" id="GO:0000001">
    <property type="term" value="P:mitochondrion inheritance"/>
    <property type="evidence" value="ECO:0007669"/>
    <property type="project" value="InterPro"/>
</dbReference>
<evidence type="ECO:0000256" key="1">
    <source>
        <dbReference type="ARBA" id="ARBA00004273"/>
    </source>
</evidence>
<dbReference type="InterPro" id="IPR012571">
    <property type="entry name" value="Mdm31/Mdm32"/>
</dbReference>
<gene>
    <name evidence="11" type="ORF">BATDEDRAFT_19142</name>
</gene>
<evidence type="ECO:0000313" key="12">
    <source>
        <dbReference type="Proteomes" id="UP000007241"/>
    </source>
</evidence>
<evidence type="ECO:0000256" key="8">
    <source>
        <dbReference type="ARBA" id="ARBA00023136"/>
    </source>
</evidence>
<keyword evidence="5" id="KW-0809">Transit peptide</keyword>
<dbReference type="GO" id="GO:0007005">
    <property type="term" value="P:mitochondrion organization"/>
    <property type="evidence" value="ECO:0000318"/>
    <property type="project" value="GO_Central"/>
</dbReference>
<evidence type="ECO:0000256" key="5">
    <source>
        <dbReference type="ARBA" id="ARBA00022946"/>
    </source>
</evidence>
<evidence type="ECO:0000256" key="7">
    <source>
        <dbReference type="ARBA" id="ARBA00023128"/>
    </source>
</evidence>
<sequence>MYRCWNLAITSIRGARRNSPSKLQSYSIVTYKPLHSSLLTLRNLKSFYTFNLRLNTCRLWTSRHLLSRYIHTTPSRSTKTASTLIPPQVDAAKAFRLARQELINNVDGIGARTMLRIRLFLMGQVRPMKMDDFVALFSWIFVGNTLFVLARTTAFVSVVIMIVNRLNFQEKVAEFISDLLSRATGFDVKVGAAVVPRWSDGAISLEDVTIVCNGDTWTELKRKEKSAKGLGDLLPGEVDLNWTYWDLTVDRIDVNLSLWRLLDGRGPIKEAKLKGIRGMVDRRHIEFDPNWVPSRRVPEFGDFEMDSFIVEDLLVTICNPDFRPFSFSIFDAELPIFRKQWLLYDMMCADSVVGMYDNCLFSVHRSQSLDVFRDTPGNFDKVSHLKMSSVPIDHLKVGATGPISWLTRGTVDLDLHVLIPRITTNDDVFDQLFDELDGIREVAIDKIEEVIAAHPEQSRPIYTNGVVNLGLPMPKSENANVILHWRVKLNDLKAYVPLSNPHLSYMSSALIRPVVAYMNANRTSLPLASSAKMDINNFNGAWDIFSAGLVDVLSEETGRALSNLVQDERERTRRLRRIGIWSLQQCGKAILSLSEYIRGTRNPWSYGLPI</sequence>
<evidence type="ECO:0000256" key="10">
    <source>
        <dbReference type="SAM" id="Phobius"/>
    </source>
</evidence>
<comment type="subcellular location">
    <subcellularLocation>
        <location evidence="1">Mitochondrion inner membrane</location>
    </subcellularLocation>
</comment>
<dbReference type="GeneID" id="18237360"/>
<dbReference type="PANTHER" id="PTHR31068">
    <property type="entry name" value="MITOCHONDRIAL DISTRIBUTION AND MORPHOLOGY PROTEIN 31"/>
    <property type="match status" value="1"/>
</dbReference>
<evidence type="ECO:0000256" key="9">
    <source>
        <dbReference type="ARBA" id="ARBA00025191"/>
    </source>
</evidence>
<keyword evidence="12" id="KW-1185">Reference proteome</keyword>
<dbReference type="OMA" id="DFLCAEN"/>
<comment type="similarity">
    <text evidence="2">Belongs to the MDM31/MDM32 family.</text>
</comment>
<protein>
    <recommendedName>
        <fullName evidence="13">Mitochondrial distribution and morphology protein 31</fullName>
    </recommendedName>
</protein>
<dbReference type="InParanoid" id="F4P0C1"/>
<dbReference type="STRING" id="684364.F4P0C1"/>
<dbReference type="Proteomes" id="UP000007241">
    <property type="component" value="Unassembled WGS sequence"/>
</dbReference>
<evidence type="ECO:0000256" key="2">
    <source>
        <dbReference type="ARBA" id="ARBA00005687"/>
    </source>
</evidence>
<keyword evidence="6 10" id="KW-1133">Transmembrane helix</keyword>
<dbReference type="FunCoup" id="F4P0C1">
    <property type="interactions" value="35"/>
</dbReference>
<evidence type="ECO:0000256" key="6">
    <source>
        <dbReference type="ARBA" id="ARBA00022989"/>
    </source>
</evidence>
<dbReference type="GO" id="GO:0005743">
    <property type="term" value="C:mitochondrial inner membrane"/>
    <property type="evidence" value="ECO:0000318"/>
    <property type="project" value="GO_Central"/>
</dbReference>
<evidence type="ECO:0000256" key="4">
    <source>
        <dbReference type="ARBA" id="ARBA00022792"/>
    </source>
</evidence>
<proteinExistence type="inferred from homology"/>
<keyword evidence="7" id="KW-0496">Mitochondrion</keyword>
<evidence type="ECO:0000313" key="11">
    <source>
        <dbReference type="EMBL" id="EGF81116.1"/>
    </source>
</evidence>
<reference evidence="11 12" key="1">
    <citation type="submission" date="2009-12" db="EMBL/GenBank/DDBJ databases">
        <title>The draft genome of Batrachochytrium dendrobatidis.</title>
        <authorList>
            <consortium name="US DOE Joint Genome Institute (JGI-PGF)"/>
            <person name="Kuo A."/>
            <person name="Salamov A."/>
            <person name="Schmutz J."/>
            <person name="Lucas S."/>
            <person name="Pitluck S."/>
            <person name="Rosenblum E."/>
            <person name="Stajich J."/>
            <person name="Eisen M."/>
            <person name="Grigoriev I.V."/>
        </authorList>
    </citation>
    <scope>NUCLEOTIDE SEQUENCE [LARGE SCALE GENOMIC DNA]</scope>
    <source>
        <strain evidence="12">JAM81 / FGSC 10211</strain>
    </source>
</reference>
<comment type="function">
    <text evidence="9">Involved in the organization of the mitochondrial membranes and the global structure of the mitochondria. Also required for mitochondrial distribution and mobility as well as for the maintenance of mitochondrial DNA nucleoids structures.</text>
</comment>
<keyword evidence="3 10" id="KW-0812">Transmembrane</keyword>
<name>F4P0C1_BATDJ</name>
<accession>F4P0C1</accession>
<dbReference type="Pfam" id="PF08118">
    <property type="entry name" value="MDM31_MDM32"/>
    <property type="match status" value="1"/>
</dbReference>
<keyword evidence="8 10" id="KW-0472">Membrane</keyword>
<feature type="transmembrane region" description="Helical" evidence="10">
    <location>
        <begin position="136"/>
        <end position="163"/>
    </location>
</feature>
<dbReference type="AlphaFoldDB" id="F4P0C1"/>
<dbReference type="EMBL" id="GL882882">
    <property type="protein sequence ID" value="EGF81116.1"/>
    <property type="molecule type" value="Genomic_DNA"/>
</dbReference>
<dbReference type="OrthoDB" id="17678at2759"/>